<feature type="compositionally biased region" description="Basic and acidic residues" evidence="1">
    <location>
        <begin position="290"/>
        <end position="299"/>
    </location>
</feature>
<feature type="compositionally biased region" description="Low complexity" evidence="1">
    <location>
        <begin position="117"/>
        <end position="132"/>
    </location>
</feature>
<dbReference type="EMBL" id="JABSTR010001903">
    <property type="protein sequence ID" value="KAH9384259.1"/>
    <property type="molecule type" value="Genomic_DNA"/>
</dbReference>
<name>A0A9J6H967_HAELO</name>
<proteinExistence type="predicted"/>
<feature type="region of interest" description="Disordered" evidence="1">
    <location>
        <begin position="213"/>
        <end position="299"/>
    </location>
</feature>
<dbReference type="Proteomes" id="UP000821853">
    <property type="component" value="Unassembled WGS sequence"/>
</dbReference>
<dbReference type="AlphaFoldDB" id="A0A9J6H967"/>
<dbReference type="VEuPathDB" id="VectorBase:HLOH_049153"/>
<comment type="caution">
    <text evidence="2">The sequence shown here is derived from an EMBL/GenBank/DDBJ whole genome shotgun (WGS) entry which is preliminary data.</text>
</comment>
<feature type="compositionally biased region" description="Acidic residues" evidence="1">
    <location>
        <begin position="250"/>
        <end position="260"/>
    </location>
</feature>
<keyword evidence="3" id="KW-1185">Reference proteome</keyword>
<feature type="compositionally biased region" description="Low complexity" evidence="1">
    <location>
        <begin position="218"/>
        <end position="243"/>
    </location>
</feature>
<evidence type="ECO:0000256" key="1">
    <source>
        <dbReference type="SAM" id="MobiDB-lite"/>
    </source>
</evidence>
<sequence>MSAPPALLRPPVLDLQPASLQPPASTTPVITTLPPFTTAAPPPTHNVTVPRSPAPAPYDHSARASSRTDFSQGDHDDEEIYDAEMSAANESLPPRHTEEGDDDDGDEGWIRGGNFKATTSAATPMTASTRASGTMENRRVQLHPPTEVTWAAMTSGAGTMGKPTRDGNNGLGRDSALERELQSVRRENAILRAQMERQEDTMAELCRKLEKVFEKWQPSSSPETSTPTPSPGRTTPPTAARSPVRIPLEPVEDAQDDDPSANEGANVEAMHDDMETENEPVKRRRALKSKARDDARQQYVTREELQSYQDATNRQFETLNTRLSAVEAAQAEMLSSFKARSDKIENMLAALCKKLTSPSHSTTPSPRPLLTETQAVGYHLVNDVSIPTRHAPTSVHRGTNPDLAFSNNTKVKWRNTTETLGSGHCLLELTVPLKEDEGVEEQEPAPITTYGGVLEWHREQRKRYPAPHPDLSRREVALIPQLQVGATWTPVWAVHVTPERFITDQCAVCGAARATMTHMMWECNDAEAETNILPPHLARAVRETDKDAQKAAAQFALAAITRQQSRPAPPS</sequence>
<reference evidence="2 3" key="1">
    <citation type="journal article" date="2020" name="Cell">
        <title>Large-Scale Comparative Analyses of Tick Genomes Elucidate Their Genetic Diversity and Vector Capacities.</title>
        <authorList>
            <consortium name="Tick Genome and Microbiome Consortium (TIGMIC)"/>
            <person name="Jia N."/>
            <person name="Wang J."/>
            <person name="Shi W."/>
            <person name="Du L."/>
            <person name="Sun Y."/>
            <person name="Zhan W."/>
            <person name="Jiang J.F."/>
            <person name="Wang Q."/>
            <person name="Zhang B."/>
            <person name="Ji P."/>
            <person name="Bell-Sakyi L."/>
            <person name="Cui X.M."/>
            <person name="Yuan T.T."/>
            <person name="Jiang B.G."/>
            <person name="Yang W.F."/>
            <person name="Lam T.T."/>
            <person name="Chang Q.C."/>
            <person name="Ding S.J."/>
            <person name="Wang X.J."/>
            <person name="Zhu J.G."/>
            <person name="Ruan X.D."/>
            <person name="Zhao L."/>
            <person name="Wei J.T."/>
            <person name="Ye R.Z."/>
            <person name="Que T.C."/>
            <person name="Du C.H."/>
            <person name="Zhou Y.H."/>
            <person name="Cheng J.X."/>
            <person name="Dai P.F."/>
            <person name="Guo W.B."/>
            <person name="Han X.H."/>
            <person name="Huang E.J."/>
            <person name="Li L.F."/>
            <person name="Wei W."/>
            <person name="Gao Y.C."/>
            <person name="Liu J.Z."/>
            <person name="Shao H.Z."/>
            <person name="Wang X."/>
            <person name="Wang C.C."/>
            <person name="Yang T.C."/>
            <person name="Huo Q.B."/>
            <person name="Li W."/>
            <person name="Chen H.Y."/>
            <person name="Chen S.E."/>
            <person name="Zhou L.G."/>
            <person name="Ni X.B."/>
            <person name="Tian J.H."/>
            <person name="Sheng Y."/>
            <person name="Liu T."/>
            <person name="Pan Y.S."/>
            <person name="Xia L.Y."/>
            <person name="Li J."/>
            <person name="Zhao F."/>
            <person name="Cao W.C."/>
        </authorList>
    </citation>
    <scope>NUCLEOTIDE SEQUENCE [LARGE SCALE GENOMIC DNA]</scope>
    <source>
        <strain evidence="2">HaeL-2018</strain>
    </source>
</reference>
<evidence type="ECO:0000313" key="2">
    <source>
        <dbReference type="EMBL" id="KAH9384259.1"/>
    </source>
</evidence>
<feature type="compositionally biased region" description="Polar residues" evidence="1">
    <location>
        <begin position="18"/>
        <end position="30"/>
    </location>
</feature>
<protein>
    <submittedName>
        <fullName evidence="2">Uncharacterized protein</fullName>
    </submittedName>
</protein>
<gene>
    <name evidence="2" type="ORF">HPB48_026252</name>
</gene>
<feature type="region of interest" description="Disordered" evidence="1">
    <location>
        <begin position="1"/>
        <end position="177"/>
    </location>
</feature>
<organism evidence="2 3">
    <name type="scientific">Haemaphysalis longicornis</name>
    <name type="common">Bush tick</name>
    <dbReference type="NCBI Taxonomy" id="44386"/>
    <lineage>
        <taxon>Eukaryota</taxon>
        <taxon>Metazoa</taxon>
        <taxon>Ecdysozoa</taxon>
        <taxon>Arthropoda</taxon>
        <taxon>Chelicerata</taxon>
        <taxon>Arachnida</taxon>
        <taxon>Acari</taxon>
        <taxon>Parasitiformes</taxon>
        <taxon>Ixodida</taxon>
        <taxon>Ixodoidea</taxon>
        <taxon>Ixodidae</taxon>
        <taxon>Haemaphysalinae</taxon>
        <taxon>Haemaphysalis</taxon>
    </lineage>
</organism>
<accession>A0A9J6H967</accession>
<evidence type="ECO:0000313" key="3">
    <source>
        <dbReference type="Proteomes" id="UP000821853"/>
    </source>
</evidence>